<reference evidence="3" key="1">
    <citation type="journal article" date="2019" name="Int. J. Syst. Evol. Microbiol.">
        <title>The Global Catalogue of Microorganisms (GCM) 10K type strain sequencing project: providing services to taxonomists for standard genome sequencing and annotation.</title>
        <authorList>
            <consortium name="The Broad Institute Genomics Platform"/>
            <consortium name="The Broad Institute Genome Sequencing Center for Infectious Disease"/>
            <person name="Wu L."/>
            <person name="Ma J."/>
        </authorList>
    </citation>
    <scope>NUCLEOTIDE SEQUENCE [LARGE SCALE GENOMIC DNA]</scope>
    <source>
        <strain evidence="3">CECT 7649</strain>
    </source>
</reference>
<keyword evidence="1" id="KW-0472">Membrane</keyword>
<accession>A0ABW2NY84</accession>
<sequence>MVDTSAPFPRLVLDPALPAEVAATLRTSPDALHAVRAGAAPRPYAPNPALVCAVTVLLLLALALTGPWGMIALGAAVTGLGGAQALAGDPKLREARRRLRVAHRHAGRYVLPEDLDERCGELLARAQRAVAEVLESRVHRDGLLDAIANTVTLPSELWRLGVRLADLTRTRREHERIVPRDVPADIAGMFTPYDEVLERAHRSLAARVESLEDYAREVRRADAVYRAYRQLGVLRERIPDYERLLAETADDQTALPAVEGLSGQAHEVERVFRSSIEEARRAGTHLLLLSAA</sequence>
<dbReference type="RefSeq" id="WP_380824133.1">
    <property type="nucleotide sequence ID" value="NZ_JBHTCG010000002.1"/>
</dbReference>
<organism evidence="2 3">
    <name type="scientific">Sphaerisporangium rhizosphaerae</name>
    <dbReference type="NCBI Taxonomy" id="2269375"/>
    <lineage>
        <taxon>Bacteria</taxon>
        <taxon>Bacillati</taxon>
        <taxon>Actinomycetota</taxon>
        <taxon>Actinomycetes</taxon>
        <taxon>Streptosporangiales</taxon>
        <taxon>Streptosporangiaceae</taxon>
        <taxon>Sphaerisporangium</taxon>
    </lineage>
</organism>
<keyword evidence="1" id="KW-0812">Transmembrane</keyword>
<name>A0ABW2NY84_9ACTN</name>
<dbReference type="EMBL" id="JBHTCG010000002">
    <property type="protein sequence ID" value="MFC7381201.1"/>
    <property type="molecule type" value="Genomic_DNA"/>
</dbReference>
<evidence type="ECO:0000313" key="2">
    <source>
        <dbReference type="EMBL" id="MFC7381201.1"/>
    </source>
</evidence>
<keyword evidence="3" id="KW-1185">Reference proteome</keyword>
<protein>
    <submittedName>
        <fullName evidence="2">Uncharacterized protein</fullName>
    </submittedName>
</protein>
<evidence type="ECO:0000313" key="3">
    <source>
        <dbReference type="Proteomes" id="UP001596496"/>
    </source>
</evidence>
<feature type="transmembrane region" description="Helical" evidence="1">
    <location>
        <begin position="44"/>
        <end position="64"/>
    </location>
</feature>
<gene>
    <name evidence="2" type="ORF">ACFQSB_03210</name>
</gene>
<proteinExistence type="predicted"/>
<evidence type="ECO:0000256" key="1">
    <source>
        <dbReference type="SAM" id="Phobius"/>
    </source>
</evidence>
<comment type="caution">
    <text evidence="2">The sequence shown here is derived from an EMBL/GenBank/DDBJ whole genome shotgun (WGS) entry which is preliminary data.</text>
</comment>
<dbReference type="Proteomes" id="UP001596496">
    <property type="component" value="Unassembled WGS sequence"/>
</dbReference>
<keyword evidence="1" id="KW-1133">Transmembrane helix</keyword>